<dbReference type="InterPro" id="IPR043128">
    <property type="entry name" value="Rev_trsase/Diguanyl_cyclase"/>
</dbReference>
<gene>
    <name evidence="2" type="primary">Acey_s0230.g2972</name>
    <name evidence="2" type="ORF">Y032_0230g2972</name>
</gene>
<dbReference type="PRINTS" id="PR01345">
    <property type="entry name" value="CERVTRCPTASE"/>
</dbReference>
<proteinExistence type="predicted"/>
<organism evidence="2 3">
    <name type="scientific">Ancylostoma ceylanicum</name>
    <dbReference type="NCBI Taxonomy" id="53326"/>
    <lineage>
        <taxon>Eukaryota</taxon>
        <taxon>Metazoa</taxon>
        <taxon>Ecdysozoa</taxon>
        <taxon>Nematoda</taxon>
        <taxon>Chromadorea</taxon>
        <taxon>Rhabditida</taxon>
        <taxon>Rhabditina</taxon>
        <taxon>Rhabditomorpha</taxon>
        <taxon>Strongyloidea</taxon>
        <taxon>Ancylostomatidae</taxon>
        <taxon>Ancylostomatinae</taxon>
        <taxon>Ancylostoma</taxon>
    </lineage>
</organism>
<sequence>MQKLFLSIKQRLLQRKSASTLQYESGNRFFTATDKANALSVYFSSVFNPLGSSCPLVTTKTYSTCPVPLISYCDVLKQLKSVKGSLSATSDGIPSIFYKKLADHLYQPLTHIFNISLITGEVPALWKRAMVTPIPKTTCGSHLTDFRPISILPTSCKIMEKLVTKAILEWTDKVKCIPEEQYGFIPGCSTATQLIQCSHDWVNSLTRGDCVEIIYFDLSKAFDTVDHLSLISVLESIGIRGTFLSWFESYLGSREFSVRFQGQTSGRKPCTSGVPQGSALSPLLFNIYTMDLPSVLKTDPCVKVAAYADDIKIYAAYSPNERIGVQEKLKLAVQEMLNWAKKWGIKINISKSQILKLGETTTETNTNTDYGIPLGVREKVRDLGIIVDSFLRYSPHIEAIACNATRIMYSVLRNVHTSETTILLRLYKAYVLPVLEYCSPLWNPILKRDIVKLEKVQRPFSLIGYHMMKDLLQMPLPDTYEDRLWITKILNHMSYDEAFQRRHDIPFRPYKKDRTANIHCNWVYLVEWELFNGEFIHTWEIEDQLIHLPELDVYKEKYVQEEERSRVFTRYHWTSSEDEEDEQMNVTNTTTTAEQ</sequence>
<dbReference type="InterPro" id="IPR043502">
    <property type="entry name" value="DNA/RNA_pol_sf"/>
</dbReference>
<evidence type="ECO:0000313" key="2">
    <source>
        <dbReference type="EMBL" id="EYB89584.1"/>
    </source>
</evidence>
<reference evidence="3" key="1">
    <citation type="journal article" date="2015" name="Nat. Genet.">
        <title>The genome and transcriptome of the zoonotic hookworm Ancylostoma ceylanicum identify infection-specific gene families.</title>
        <authorList>
            <person name="Schwarz E.M."/>
            <person name="Hu Y."/>
            <person name="Antoshechkin I."/>
            <person name="Miller M.M."/>
            <person name="Sternberg P.W."/>
            <person name="Aroian R.V."/>
        </authorList>
    </citation>
    <scope>NUCLEOTIDE SEQUENCE</scope>
    <source>
        <strain evidence="3">HY135</strain>
    </source>
</reference>
<dbReference type="PROSITE" id="PS50878">
    <property type="entry name" value="RT_POL"/>
    <property type="match status" value="1"/>
</dbReference>
<dbReference type="STRING" id="53326.A0A016SH28"/>
<dbReference type="EMBL" id="JARK01001566">
    <property type="protein sequence ID" value="EYB89584.1"/>
    <property type="molecule type" value="Genomic_DNA"/>
</dbReference>
<keyword evidence="3" id="KW-1185">Reference proteome</keyword>
<dbReference type="Proteomes" id="UP000024635">
    <property type="component" value="Unassembled WGS sequence"/>
</dbReference>
<dbReference type="OrthoDB" id="5811295at2759"/>
<dbReference type="CDD" id="cd01650">
    <property type="entry name" value="RT_nLTR_like"/>
    <property type="match status" value="1"/>
</dbReference>
<dbReference type="Pfam" id="PF00078">
    <property type="entry name" value="RVT_1"/>
    <property type="match status" value="1"/>
</dbReference>
<accession>A0A016SH28</accession>
<dbReference type="AlphaFoldDB" id="A0A016SH28"/>
<dbReference type="Gene3D" id="3.30.70.270">
    <property type="match status" value="1"/>
</dbReference>
<dbReference type="InterPro" id="IPR000477">
    <property type="entry name" value="RT_dom"/>
</dbReference>
<name>A0A016SH28_9BILA</name>
<feature type="domain" description="Reverse transcriptase" evidence="1">
    <location>
        <begin position="115"/>
        <end position="387"/>
    </location>
</feature>
<evidence type="ECO:0000259" key="1">
    <source>
        <dbReference type="PROSITE" id="PS50878"/>
    </source>
</evidence>
<evidence type="ECO:0000313" key="3">
    <source>
        <dbReference type="Proteomes" id="UP000024635"/>
    </source>
</evidence>
<dbReference type="SUPFAM" id="SSF56672">
    <property type="entry name" value="DNA/RNA polymerases"/>
    <property type="match status" value="1"/>
</dbReference>
<protein>
    <recommendedName>
        <fullName evidence="1">Reverse transcriptase domain-containing protein</fullName>
    </recommendedName>
</protein>
<dbReference type="PANTHER" id="PTHR33332">
    <property type="entry name" value="REVERSE TRANSCRIPTASE DOMAIN-CONTAINING PROTEIN"/>
    <property type="match status" value="1"/>
</dbReference>
<comment type="caution">
    <text evidence="2">The sequence shown here is derived from an EMBL/GenBank/DDBJ whole genome shotgun (WGS) entry which is preliminary data.</text>
</comment>